<dbReference type="CDD" id="cd00796">
    <property type="entry name" value="INT_Rci_Hp1_C"/>
    <property type="match status" value="1"/>
</dbReference>
<evidence type="ECO:0000259" key="4">
    <source>
        <dbReference type="PROSITE" id="PS51898"/>
    </source>
</evidence>
<dbReference type="GO" id="GO:0015074">
    <property type="term" value="P:DNA integration"/>
    <property type="evidence" value="ECO:0007669"/>
    <property type="project" value="InterPro"/>
</dbReference>
<keyword evidence="3" id="KW-0233">DNA recombination</keyword>
<dbReference type="InterPro" id="IPR002104">
    <property type="entry name" value="Integrase_catalytic"/>
</dbReference>
<evidence type="ECO:0000313" key="6">
    <source>
        <dbReference type="Proteomes" id="UP001144297"/>
    </source>
</evidence>
<dbReference type="InterPro" id="IPR011010">
    <property type="entry name" value="DNA_brk_join_enz"/>
</dbReference>
<organism evidence="5 6">
    <name type="scientific">Thermodesulfovibrio yellowstonii</name>
    <dbReference type="NCBI Taxonomy" id="28262"/>
    <lineage>
        <taxon>Bacteria</taxon>
        <taxon>Pseudomonadati</taxon>
        <taxon>Nitrospirota</taxon>
        <taxon>Thermodesulfovibrionia</taxon>
        <taxon>Thermodesulfovibrionales</taxon>
        <taxon>Thermodesulfovibrionaceae</taxon>
        <taxon>Thermodesulfovibrio</taxon>
    </lineage>
</organism>
<evidence type="ECO:0000256" key="2">
    <source>
        <dbReference type="ARBA" id="ARBA00023125"/>
    </source>
</evidence>
<dbReference type="InterPro" id="IPR050090">
    <property type="entry name" value="Tyrosine_recombinase_XerCD"/>
</dbReference>
<dbReference type="PROSITE" id="PS51898">
    <property type="entry name" value="TYR_RECOMBINASE"/>
    <property type="match status" value="1"/>
</dbReference>
<dbReference type="InterPro" id="IPR010998">
    <property type="entry name" value="Integrase_recombinase_N"/>
</dbReference>
<dbReference type="Pfam" id="PF00589">
    <property type="entry name" value="Phage_integrase"/>
    <property type="match status" value="1"/>
</dbReference>
<dbReference type="Proteomes" id="UP001144297">
    <property type="component" value="Unassembled WGS sequence"/>
</dbReference>
<dbReference type="GO" id="GO:0006310">
    <property type="term" value="P:DNA recombination"/>
    <property type="evidence" value="ECO:0007669"/>
    <property type="project" value="UniProtKB-KW"/>
</dbReference>
<dbReference type="Gene3D" id="1.10.150.130">
    <property type="match status" value="1"/>
</dbReference>
<dbReference type="PANTHER" id="PTHR30349:SF64">
    <property type="entry name" value="PROPHAGE INTEGRASE INTD-RELATED"/>
    <property type="match status" value="1"/>
</dbReference>
<dbReference type="Gene3D" id="1.10.443.10">
    <property type="entry name" value="Intergrase catalytic core"/>
    <property type="match status" value="1"/>
</dbReference>
<name>A0A9W6LIN2_9BACT</name>
<dbReference type="Pfam" id="PF13102">
    <property type="entry name" value="Phage_int_SAM_5"/>
    <property type="match status" value="1"/>
</dbReference>
<evidence type="ECO:0000256" key="3">
    <source>
        <dbReference type="ARBA" id="ARBA00023172"/>
    </source>
</evidence>
<dbReference type="PANTHER" id="PTHR30349">
    <property type="entry name" value="PHAGE INTEGRASE-RELATED"/>
    <property type="match status" value="1"/>
</dbReference>
<gene>
    <name evidence="5" type="ORF">TISLANDTSLP1_00440</name>
</gene>
<dbReference type="InterPro" id="IPR013762">
    <property type="entry name" value="Integrase-like_cat_sf"/>
</dbReference>
<comment type="similarity">
    <text evidence="1">Belongs to the 'phage' integrase family.</text>
</comment>
<evidence type="ECO:0000256" key="1">
    <source>
        <dbReference type="ARBA" id="ARBA00008857"/>
    </source>
</evidence>
<feature type="domain" description="Tyr recombinase" evidence="4">
    <location>
        <begin position="168"/>
        <end position="338"/>
    </location>
</feature>
<dbReference type="EMBL" id="BSDX01000001">
    <property type="protein sequence ID" value="GLI52351.1"/>
    <property type="molecule type" value="Genomic_DNA"/>
</dbReference>
<dbReference type="AlphaFoldDB" id="A0A9W6LIN2"/>
<sequence length="356" mass="42566">MGLYKRGKIWWIAITIDGKQKCFSTKTSDRKIAEQIYAKVLLKLDNQESKTVTWQTETNQESMLTFESFYREHYLPWCYKRQNYYHTKKYYLKVLPDWFKKLRLIDINNKEVEMLQSYFIKQQYSTATCNRYISILKASMTKAYEWELISEKKLKSIRKVKPLKGENKRLRYLNSEEIQRLLDACDKHLYPIVFIALHTGMRKGEILNLKWDMIDLKNDLILLDKTKNCERREIPINKALKQVLLQLHAQRRLDTDYVFVNPDTGKNYTYIKRSFATACRKAGIKDFHFHDLRHTYASQLVMNGVDLKTVQELLGHKSLTMTLRYAHLSQAHKREAVKVLEKLHYYNFTTFYYSEG</sequence>
<proteinExistence type="inferred from homology"/>
<keyword evidence="2" id="KW-0238">DNA-binding</keyword>
<dbReference type="GO" id="GO:0003677">
    <property type="term" value="F:DNA binding"/>
    <property type="evidence" value="ECO:0007669"/>
    <property type="project" value="UniProtKB-KW"/>
</dbReference>
<accession>A0A9W6LIN2</accession>
<comment type="caution">
    <text evidence="5">The sequence shown here is derived from an EMBL/GenBank/DDBJ whole genome shotgun (WGS) entry which is preliminary data.</text>
</comment>
<dbReference type="SUPFAM" id="SSF56349">
    <property type="entry name" value="DNA breaking-rejoining enzymes"/>
    <property type="match status" value="1"/>
</dbReference>
<evidence type="ECO:0000313" key="5">
    <source>
        <dbReference type="EMBL" id="GLI52351.1"/>
    </source>
</evidence>
<protein>
    <submittedName>
        <fullName evidence="5">Integrase</fullName>
    </submittedName>
</protein>
<reference evidence="5" key="1">
    <citation type="submission" date="2022-12" db="EMBL/GenBank/DDBJ databases">
        <title>Reference genome sequencing for broad-spectrum identification of bacterial and archaeal isolates by mass spectrometry.</title>
        <authorList>
            <person name="Sekiguchi Y."/>
            <person name="Tourlousse D.M."/>
        </authorList>
    </citation>
    <scope>NUCLEOTIDE SEQUENCE</scope>
    <source>
        <strain evidence="5">TSL-P1</strain>
    </source>
</reference>
<keyword evidence="6" id="KW-1185">Reference proteome</keyword>
<dbReference type="InterPro" id="IPR025269">
    <property type="entry name" value="SAM-like_dom"/>
</dbReference>